<evidence type="ECO:0000313" key="2">
    <source>
        <dbReference type="Proteomes" id="UP001159363"/>
    </source>
</evidence>
<keyword evidence="2" id="KW-1185">Reference proteome</keyword>
<dbReference type="Pfam" id="PF05380">
    <property type="entry name" value="Peptidase_A17"/>
    <property type="match status" value="2"/>
</dbReference>
<comment type="caution">
    <text evidence="1">The sequence shown here is derived from an EMBL/GenBank/DDBJ whole genome shotgun (WGS) entry which is preliminary data.</text>
</comment>
<reference evidence="1 2" key="1">
    <citation type="submission" date="2023-02" db="EMBL/GenBank/DDBJ databases">
        <title>LHISI_Scaffold_Assembly.</title>
        <authorList>
            <person name="Stuart O.P."/>
            <person name="Cleave R."/>
            <person name="Magrath M.J.L."/>
            <person name="Mikheyev A.S."/>
        </authorList>
    </citation>
    <scope>NUCLEOTIDE SEQUENCE [LARGE SCALE GENOMIC DNA]</scope>
    <source>
        <strain evidence="1">Daus_M_001</strain>
        <tissue evidence="1">Leg muscle</tissue>
    </source>
</reference>
<evidence type="ECO:0000313" key="1">
    <source>
        <dbReference type="EMBL" id="KAJ8878197.1"/>
    </source>
</evidence>
<sequence>MKDDGSPIQLLMGADVAGKLLTGEIILENGVVAINTYLGWTLMETVSNFKSCSLTMIVSTLFSSQMPVSSLWELDYVVLVIQSYKGKRKSECLLSRTLTKRKIISAEHKLFDPIGFTAPVVLIPKLLIQQLWKYDLNWDAPVPGAVEKSFRKWDKSLHRLNKIAIYRVESFLGTEVHLVEANAKVVPFKKTTTPSLELLAATIATRLASKISYHLGIDMSDIYIWSDSANIITWMQREEN</sequence>
<evidence type="ECO:0008006" key="3">
    <source>
        <dbReference type="Google" id="ProtNLM"/>
    </source>
</evidence>
<dbReference type="PANTHER" id="PTHR47331">
    <property type="entry name" value="PHD-TYPE DOMAIN-CONTAINING PROTEIN"/>
    <property type="match status" value="1"/>
</dbReference>
<dbReference type="InterPro" id="IPR008042">
    <property type="entry name" value="Retrotrans_Pao"/>
</dbReference>
<dbReference type="Proteomes" id="UP001159363">
    <property type="component" value="Chromosome 7"/>
</dbReference>
<gene>
    <name evidence="1" type="ORF">PR048_022665</name>
</gene>
<name>A0ABQ9H1R0_9NEOP</name>
<accession>A0ABQ9H1R0</accession>
<organism evidence="1 2">
    <name type="scientific">Dryococelus australis</name>
    <dbReference type="NCBI Taxonomy" id="614101"/>
    <lineage>
        <taxon>Eukaryota</taxon>
        <taxon>Metazoa</taxon>
        <taxon>Ecdysozoa</taxon>
        <taxon>Arthropoda</taxon>
        <taxon>Hexapoda</taxon>
        <taxon>Insecta</taxon>
        <taxon>Pterygota</taxon>
        <taxon>Neoptera</taxon>
        <taxon>Polyneoptera</taxon>
        <taxon>Phasmatodea</taxon>
        <taxon>Verophasmatodea</taxon>
        <taxon>Anareolatae</taxon>
        <taxon>Phasmatidae</taxon>
        <taxon>Eurycanthinae</taxon>
        <taxon>Dryococelus</taxon>
    </lineage>
</organism>
<proteinExistence type="predicted"/>
<protein>
    <recommendedName>
        <fullName evidence="3">RNase H type-1 domain-containing protein</fullName>
    </recommendedName>
</protein>
<dbReference type="EMBL" id="JARBHB010000008">
    <property type="protein sequence ID" value="KAJ8878197.1"/>
    <property type="molecule type" value="Genomic_DNA"/>
</dbReference>